<proteinExistence type="inferred from homology"/>
<accession>A0A9W6T683</accession>
<feature type="region of interest" description="Disordered" evidence="2">
    <location>
        <begin position="52"/>
        <end position="100"/>
    </location>
</feature>
<dbReference type="OrthoDB" id="27325at2759"/>
<evidence type="ECO:0000256" key="1">
    <source>
        <dbReference type="ARBA" id="ARBA00009947"/>
    </source>
</evidence>
<dbReference type="GO" id="GO:0005634">
    <property type="term" value="C:nucleus"/>
    <property type="evidence" value="ECO:0007669"/>
    <property type="project" value="InterPro"/>
</dbReference>
<dbReference type="InterPro" id="IPR037231">
    <property type="entry name" value="NAP-like_sf"/>
</dbReference>
<dbReference type="GO" id="GO:0006334">
    <property type="term" value="P:nucleosome assembly"/>
    <property type="evidence" value="ECO:0007669"/>
    <property type="project" value="InterPro"/>
</dbReference>
<protein>
    <submittedName>
        <fullName evidence="3">Unnamed protein product</fullName>
    </submittedName>
</protein>
<organism evidence="3 4">
    <name type="scientific">Ambrosiozyma monospora</name>
    <name type="common">Yeast</name>
    <name type="synonym">Endomycopsis monosporus</name>
    <dbReference type="NCBI Taxonomy" id="43982"/>
    <lineage>
        <taxon>Eukaryota</taxon>
        <taxon>Fungi</taxon>
        <taxon>Dikarya</taxon>
        <taxon>Ascomycota</taxon>
        <taxon>Saccharomycotina</taxon>
        <taxon>Pichiomycetes</taxon>
        <taxon>Pichiales</taxon>
        <taxon>Pichiaceae</taxon>
        <taxon>Ambrosiozyma</taxon>
    </lineage>
</organism>
<dbReference type="Gene3D" id="3.30.1120.90">
    <property type="entry name" value="Nucleosome assembly protein"/>
    <property type="match status" value="1"/>
</dbReference>
<evidence type="ECO:0000256" key="2">
    <source>
        <dbReference type="SAM" id="MobiDB-lite"/>
    </source>
</evidence>
<feature type="compositionally biased region" description="Acidic residues" evidence="2">
    <location>
        <begin position="52"/>
        <end position="85"/>
    </location>
</feature>
<dbReference type="SUPFAM" id="SSF143113">
    <property type="entry name" value="NAP-like"/>
    <property type="match status" value="1"/>
</dbReference>
<dbReference type="AlphaFoldDB" id="A0A9W6T683"/>
<name>A0A9W6T683_AMBMO</name>
<dbReference type="Pfam" id="PF00956">
    <property type="entry name" value="NAP"/>
    <property type="match status" value="1"/>
</dbReference>
<feature type="compositionally biased region" description="Basic and acidic residues" evidence="2">
    <location>
        <begin position="88"/>
        <end position="100"/>
    </location>
</feature>
<reference evidence="3" key="1">
    <citation type="submission" date="2023-04" db="EMBL/GenBank/DDBJ databases">
        <title>Ambrosiozyma monospora NBRC 1965.</title>
        <authorList>
            <person name="Ichikawa N."/>
            <person name="Sato H."/>
            <person name="Tonouchi N."/>
        </authorList>
    </citation>
    <scope>NUCLEOTIDE SEQUENCE</scope>
    <source>
        <strain evidence="3">NBRC 1965</strain>
    </source>
</reference>
<comment type="similarity">
    <text evidence="1">Belongs to the nucleosome assembly protein (NAP) family.</text>
</comment>
<gene>
    <name evidence="3" type="ORF">Amon01_000968500</name>
</gene>
<evidence type="ECO:0000313" key="4">
    <source>
        <dbReference type="Proteomes" id="UP001165063"/>
    </source>
</evidence>
<dbReference type="InterPro" id="IPR002164">
    <property type="entry name" value="NAP_family"/>
</dbReference>
<dbReference type="EMBL" id="BSXU01012620">
    <property type="protein sequence ID" value="GME77598.1"/>
    <property type="molecule type" value="Genomic_DNA"/>
</dbReference>
<evidence type="ECO:0000313" key="3">
    <source>
        <dbReference type="EMBL" id="GME77598.1"/>
    </source>
</evidence>
<sequence length="100" mass="11672">MDEDEEEEDEEEEDDLEQRLQLDYELGELIKDKLITRAVDWFTGDALQYEFEQGEEELDLDDDSDDEDDEDDDDYDDGDDDDEGPDGAPKKELPAECKQQ</sequence>
<keyword evidence="4" id="KW-1185">Reference proteome</keyword>
<comment type="caution">
    <text evidence="3">The sequence shown here is derived from an EMBL/GenBank/DDBJ whole genome shotgun (WGS) entry which is preliminary data.</text>
</comment>
<dbReference type="Proteomes" id="UP001165063">
    <property type="component" value="Unassembled WGS sequence"/>
</dbReference>